<evidence type="ECO:0000256" key="7">
    <source>
        <dbReference type="ARBA" id="ARBA00022679"/>
    </source>
</evidence>
<feature type="transmembrane region" description="Helical" evidence="14">
    <location>
        <begin position="421"/>
        <end position="446"/>
    </location>
</feature>
<dbReference type="AlphaFoldDB" id="A0A9P0PPE0"/>
<dbReference type="PANTHER" id="PTHR12989:SF10">
    <property type="entry name" value="DOL-P-GLC:GLC(2)MAN(9)GLCNAC(2)-PP-DOL ALPHA-1,2-GLUCOSYLTRANSFERASE-RELATED"/>
    <property type="match status" value="1"/>
</dbReference>
<keyword evidence="8 14" id="KW-0812">Transmembrane</keyword>
<keyword evidence="10 14" id="KW-1133">Transmembrane helix</keyword>
<organism evidence="15 16">
    <name type="scientific">Acanthoscelides obtectus</name>
    <name type="common">Bean weevil</name>
    <name type="synonym">Bruchus obtectus</name>
    <dbReference type="NCBI Taxonomy" id="200917"/>
    <lineage>
        <taxon>Eukaryota</taxon>
        <taxon>Metazoa</taxon>
        <taxon>Ecdysozoa</taxon>
        <taxon>Arthropoda</taxon>
        <taxon>Hexapoda</taxon>
        <taxon>Insecta</taxon>
        <taxon>Pterygota</taxon>
        <taxon>Neoptera</taxon>
        <taxon>Endopterygota</taxon>
        <taxon>Coleoptera</taxon>
        <taxon>Polyphaga</taxon>
        <taxon>Cucujiformia</taxon>
        <taxon>Chrysomeloidea</taxon>
        <taxon>Chrysomelidae</taxon>
        <taxon>Bruchinae</taxon>
        <taxon>Bruchini</taxon>
        <taxon>Acanthoscelides</taxon>
    </lineage>
</organism>
<reference evidence="15" key="1">
    <citation type="submission" date="2022-03" db="EMBL/GenBank/DDBJ databases">
        <authorList>
            <person name="Sayadi A."/>
        </authorList>
    </citation>
    <scope>NUCLEOTIDE SEQUENCE</scope>
</reference>
<proteinExistence type="inferred from homology"/>
<feature type="transmembrane region" description="Helical" evidence="14">
    <location>
        <begin position="179"/>
        <end position="198"/>
    </location>
</feature>
<feature type="transmembrane region" description="Helical" evidence="14">
    <location>
        <begin position="120"/>
        <end position="140"/>
    </location>
</feature>
<comment type="pathway">
    <text evidence="2">Protein modification; protein glycosylation.</text>
</comment>
<feature type="transmembrane region" description="Helical" evidence="14">
    <location>
        <begin position="87"/>
        <end position="108"/>
    </location>
</feature>
<evidence type="ECO:0000256" key="6">
    <source>
        <dbReference type="ARBA" id="ARBA00022676"/>
    </source>
</evidence>
<evidence type="ECO:0000256" key="4">
    <source>
        <dbReference type="ARBA" id="ARBA00011967"/>
    </source>
</evidence>
<evidence type="ECO:0000256" key="14">
    <source>
        <dbReference type="PIRNR" id="PIRNR028810"/>
    </source>
</evidence>
<dbReference type="GO" id="GO:0006488">
    <property type="term" value="P:dolichol-linked oligosaccharide biosynthetic process"/>
    <property type="evidence" value="ECO:0007669"/>
    <property type="project" value="UniProtKB-UniRule"/>
</dbReference>
<evidence type="ECO:0000256" key="2">
    <source>
        <dbReference type="ARBA" id="ARBA00004922"/>
    </source>
</evidence>
<evidence type="ECO:0000256" key="8">
    <source>
        <dbReference type="ARBA" id="ARBA00022692"/>
    </source>
</evidence>
<comment type="function">
    <text evidence="12">Dol-P-Glc:Glc(2)Man(9)GlcNAc(2)-PP-Dol alpha-1,2-glucosyltransferase that operates in the biosynthetic pathway of dolichol-linked oligosaccharides, the glycan precursors employed in protein asparagine (N)-glycosylation. The assembly of dolichol-linked oligosaccharides begins on the cytosolic side of the endoplasmic reticulum membrane and finishes in its lumen. The sequential addition of sugars to dolichol pyrophosphate produces dolichol-linked oligosaccharides containing fourteen sugars, including two GlcNAcs, nine mannoses and three glucoses. Once assembled, the oligosaccharide is transferred from the lipid to nascent proteins by oligosaccharyltransferases. In the lumen of the endoplasmic reticulum, adds the third and last glucose residue from dolichyl phosphate glucose (Dol-P-Glc) onto the lipid-linked oligosaccharide intermediate Glc(2)Man(9)GlcNAc(2)-PP-Dol to produce Glc(3)Man(9)GlcNAc(2)-PP-Dol.</text>
</comment>
<dbReference type="GO" id="GO:0106073">
    <property type="term" value="F:dolichyl pyrophosphate Glc2Man9GlcNAc2 alpha-1,2-glucosyltransferase activity"/>
    <property type="evidence" value="ECO:0007669"/>
    <property type="project" value="UniProtKB-UniRule"/>
</dbReference>
<feature type="transmembrane region" description="Helical" evidence="14">
    <location>
        <begin position="146"/>
        <end position="167"/>
    </location>
</feature>
<evidence type="ECO:0000313" key="15">
    <source>
        <dbReference type="EMBL" id="CAH1988679.1"/>
    </source>
</evidence>
<evidence type="ECO:0000256" key="12">
    <source>
        <dbReference type="ARBA" id="ARBA00044727"/>
    </source>
</evidence>
<comment type="catalytic activity">
    <reaction evidence="13">
        <text>an alpha-D-Glc-(1-&gt;3)-alpha-D-Glc-(1-&gt;3)-alpha-D-Man-(1-&gt;2)-alpha-D-Man-(1-&gt;2)-alpha-D-Man-(1-&gt;3)-[alpha-D-Man-(1-&gt;2)-alpha-D-Man-(1-&gt;3)-[alpha-D-Man-(1-&gt;2)-alpha-D-Man-(1-&gt;6)]-alpha-D-Man-(1-&gt;6)]-beta-D-Man-(1-&gt;4)-beta-D-GlcNAc-(1-&gt;4)-alpha-D-GlcNAc-diphospho-di-trans,poly-cis-dolichol + a di-trans,poly-cis-dolichyl beta-D-glucosyl phosphate = a alpha-D-Glc-(1-&gt;2)-alpha-D-Glc-(1-&gt;3)-alpha-D-Glc-(1-&gt;3)-alpha-D-Man-(1-&gt;2)-alpha-D-Man-(1-&gt;2)-alpha-D-Man-(1-&gt;3)-[alpha-D-Man-(1-&gt;2)-alpha-D-Man-(1-&gt;3)-[alpha-D-Man-(1-&gt;2)-alpha-D-Man-(1-&gt;6)]-alpha-D-Man-(1-&gt;6)]-beta-D-Man-(1-&gt;4)-beta-D-GlcNAc-(1-&gt;4)-alpha-D-GlcNAc-diphospho-di-trans,poly-cis-dolichol + a di-trans,poly-cis-dolichyl phosphate + H(+)</text>
        <dbReference type="Rhea" id="RHEA:29543"/>
        <dbReference type="Rhea" id="RHEA-COMP:19498"/>
        <dbReference type="Rhea" id="RHEA-COMP:19502"/>
        <dbReference type="Rhea" id="RHEA-COMP:19512"/>
        <dbReference type="Rhea" id="RHEA-COMP:19522"/>
        <dbReference type="ChEBI" id="CHEBI:15378"/>
        <dbReference type="ChEBI" id="CHEBI:57525"/>
        <dbReference type="ChEBI" id="CHEBI:57683"/>
        <dbReference type="ChEBI" id="CHEBI:132522"/>
        <dbReference type="ChEBI" id="CHEBI:132523"/>
        <dbReference type="EC" id="2.4.1.256"/>
    </reaction>
    <physiologicalReaction direction="left-to-right" evidence="13">
        <dbReference type="Rhea" id="RHEA:29544"/>
    </physiologicalReaction>
</comment>
<evidence type="ECO:0000256" key="3">
    <source>
        <dbReference type="ARBA" id="ARBA00010600"/>
    </source>
</evidence>
<keyword evidence="16" id="KW-1185">Reference proteome</keyword>
<evidence type="ECO:0000256" key="13">
    <source>
        <dbReference type="ARBA" id="ARBA00048064"/>
    </source>
</evidence>
<dbReference type="EMBL" id="CAKOFQ010007049">
    <property type="protein sequence ID" value="CAH1988679.1"/>
    <property type="molecule type" value="Genomic_DNA"/>
</dbReference>
<gene>
    <name evidence="15" type="ORF">ACAOBT_LOCUS18614</name>
</gene>
<keyword evidence="6 14" id="KW-0328">Glycosyltransferase</keyword>
<comment type="similarity">
    <text evidence="3 14">Belongs to the ALG10 glucosyltransferase family.</text>
</comment>
<accession>A0A9P0PPE0</accession>
<feature type="transmembrane region" description="Helical" evidence="14">
    <location>
        <begin position="310"/>
        <end position="333"/>
    </location>
</feature>
<keyword evidence="9" id="KW-0256">Endoplasmic reticulum</keyword>
<dbReference type="OrthoDB" id="4769at2759"/>
<protein>
    <recommendedName>
        <fullName evidence="5 14">Dol-P-Glc:Glc(2)Man(9)GlcNAc(2)-PP-Dol alpha-1,2-glucosyltransferase</fullName>
        <ecNumber evidence="4 14">2.4.1.256</ecNumber>
    </recommendedName>
</protein>
<keyword evidence="11 14" id="KW-0472">Membrane</keyword>
<comment type="caution">
    <text evidence="15">The sequence shown here is derived from an EMBL/GenBank/DDBJ whole genome shotgun (WGS) entry which is preliminary data.</text>
</comment>
<name>A0A9P0PPE0_ACAOB</name>
<dbReference type="PIRSF" id="PIRSF028810">
    <property type="entry name" value="Alpha1_2_glucosyltferase_Alg10"/>
    <property type="match status" value="1"/>
</dbReference>
<dbReference type="Proteomes" id="UP001152888">
    <property type="component" value="Unassembled WGS sequence"/>
</dbReference>
<feature type="transmembrane region" description="Helical" evidence="14">
    <location>
        <begin position="381"/>
        <end position="400"/>
    </location>
</feature>
<sequence>MTLFIQINSPSFWLINSLAAYSVISKLIFDHIYLTSKMVVDEEFHIPLGKAYCNFNFSVWDPKVTTLPGLYLASSLLLGPFGLCQPYYLRFVSLLASFINLPLFYILFSKYCPESKWSNICSSFTLALLPPLYFCSHLYYTDVVSLTMVLLTFVMYEMDCHFCASIFGSLAVVCRQTNIIWVVFVAGQFLLKAMYATFAPKQTKTSGGINMSFQEIVDLLKELMKNPIKHAINTYLRFWKGITSYLAVGVAFLTFLAINGSIVVGDKSAHEATIHLPQLFYFSIFCLVFLWPYFVSQSLDFLNFIKTHKLVILLFLILGLLIVHYNTLVHPYMLADNRHYVFYIWNRFYGKYAYFKYFMVPVYIFSLYIVIKTIYSSGDASYLMMYILCVFIVLVTQKLIEVRYYFIPYILLRLKTGNRIPLAKFCLILEFLTSLFVNIATLKLFFTKTIMWSDYADPQRLIW</sequence>
<keyword evidence="7" id="KW-0808">Transferase</keyword>
<evidence type="ECO:0000256" key="1">
    <source>
        <dbReference type="ARBA" id="ARBA00004477"/>
    </source>
</evidence>
<dbReference type="GO" id="GO:0005789">
    <property type="term" value="C:endoplasmic reticulum membrane"/>
    <property type="evidence" value="ECO:0007669"/>
    <property type="project" value="UniProtKB-SubCell"/>
</dbReference>
<evidence type="ECO:0000256" key="9">
    <source>
        <dbReference type="ARBA" id="ARBA00022824"/>
    </source>
</evidence>
<dbReference type="InterPro" id="IPR016900">
    <property type="entry name" value="Alg10"/>
</dbReference>
<evidence type="ECO:0000256" key="10">
    <source>
        <dbReference type="ARBA" id="ARBA00022989"/>
    </source>
</evidence>
<feature type="transmembrane region" description="Helical" evidence="14">
    <location>
        <begin position="12"/>
        <end position="29"/>
    </location>
</feature>
<feature type="transmembrane region" description="Helical" evidence="14">
    <location>
        <begin position="242"/>
        <end position="264"/>
    </location>
</feature>
<feature type="transmembrane region" description="Helical" evidence="14">
    <location>
        <begin position="354"/>
        <end position="375"/>
    </location>
</feature>
<dbReference type="Pfam" id="PF04922">
    <property type="entry name" value="DIE2_ALG10"/>
    <property type="match status" value="1"/>
</dbReference>
<comment type="subcellular location">
    <subcellularLocation>
        <location evidence="1">Endoplasmic reticulum membrane</location>
        <topology evidence="1">Multi-pass membrane protein</topology>
    </subcellularLocation>
</comment>
<dbReference type="EC" id="2.4.1.256" evidence="4 14"/>
<evidence type="ECO:0000313" key="16">
    <source>
        <dbReference type="Proteomes" id="UP001152888"/>
    </source>
</evidence>
<evidence type="ECO:0000256" key="5">
    <source>
        <dbReference type="ARBA" id="ARBA00018512"/>
    </source>
</evidence>
<feature type="transmembrane region" description="Helical" evidence="14">
    <location>
        <begin position="276"/>
        <end position="295"/>
    </location>
</feature>
<dbReference type="PANTHER" id="PTHR12989">
    <property type="entry name" value="ALPHA-1,2-GLUCOSYLTRANSFERASE ALG10"/>
    <property type="match status" value="1"/>
</dbReference>
<evidence type="ECO:0000256" key="11">
    <source>
        <dbReference type="ARBA" id="ARBA00023136"/>
    </source>
</evidence>